<dbReference type="AlphaFoldDB" id="A0A5R8QEH5"/>
<dbReference type="Proteomes" id="UP000306912">
    <property type="component" value="Unassembled WGS sequence"/>
</dbReference>
<dbReference type="GO" id="GO:0003677">
    <property type="term" value="F:DNA binding"/>
    <property type="evidence" value="ECO:0007669"/>
    <property type="project" value="InterPro"/>
</dbReference>
<gene>
    <name evidence="2" type="ORF">FEZ08_05690</name>
</gene>
<dbReference type="GO" id="GO:0006355">
    <property type="term" value="P:regulation of DNA-templated transcription"/>
    <property type="evidence" value="ECO:0007669"/>
    <property type="project" value="InterPro"/>
</dbReference>
<protein>
    <submittedName>
        <fullName evidence="2">Methyltransferase domain-containing protein</fullName>
    </submittedName>
</protein>
<dbReference type="EMBL" id="VBWP01000004">
    <property type="protein sequence ID" value="TLG74197.1"/>
    <property type="molecule type" value="Genomic_DNA"/>
</dbReference>
<proteinExistence type="predicted"/>
<keyword evidence="3" id="KW-1185">Reference proteome</keyword>
<keyword evidence="2" id="KW-0489">Methyltransferase</keyword>
<dbReference type="InterPro" id="IPR013217">
    <property type="entry name" value="Methyltransf_12"/>
</dbReference>
<dbReference type="CDD" id="cd00592">
    <property type="entry name" value="HTH_MerR-like"/>
    <property type="match status" value="1"/>
</dbReference>
<dbReference type="CDD" id="cd02440">
    <property type="entry name" value="AdoMet_MTases"/>
    <property type="match status" value="1"/>
</dbReference>
<evidence type="ECO:0000313" key="2">
    <source>
        <dbReference type="EMBL" id="TLG74197.1"/>
    </source>
</evidence>
<sequence length="391" mass="45206">MAYSVSELAKIVGVSKRQIRFYEEKELLQSEFSVERGLKVFSETMKEQLYLILFLQTADFSLQEIAGIIQSGMPTAALLSRKDALKEKQLHVEAILAIIAQLEQSELVFTDTADMYTLLMQEQRRRSVEEQYSDSENFQSRLQLHELYSQNTQGWQNWVIEQMDIGDDANILEIGCGTGELWDDGRYASLPESVKILLTDKEQTMLEICRYKFKGISQFRPVRQFDITADTLIDEQFDVIIVNHVLQLFDNSSELLARIAKMLKPDGKIYASTVGEQHMYELEMLLQKLDKRMTLRIDSQVLNFSLEKGQEKIPKGLTLLETLYYQDQLAVNEIQPLMQYIYSTKFIGNVQQFDSPEFKAKLAKILATELEKQNGQINIQKHTGMFVMQKE</sequence>
<dbReference type="PANTHER" id="PTHR43861">
    <property type="entry name" value="TRANS-ACONITATE 2-METHYLTRANSFERASE-RELATED"/>
    <property type="match status" value="1"/>
</dbReference>
<dbReference type="SUPFAM" id="SSF46955">
    <property type="entry name" value="Putative DNA-binding domain"/>
    <property type="match status" value="1"/>
</dbReference>
<dbReference type="InterPro" id="IPR009061">
    <property type="entry name" value="DNA-bd_dom_put_sf"/>
</dbReference>
<dbReference type="Pfam" id="PF13411">
    <property type="entry name" value="MerR_1"/>
    <property type="match status" value="1"/>
</dbReference>
<dbReference type="Gene3D" id="1.10.1660.10">
    <property type="match status" value="1"/>
</dbReference>
<dbReference type="InterPro" id="IPR000551">
    <property type="entry name" value="MerR-type_HTH_dom"/>
</dbReference>
<dbReference type="InParanoid" id="A0A5R8QEH5"/>
<dbReference type="PANTHER" id="PTHR43861:SF1">
    <property type="entry name" value="TRANS-ACONITATE 2-METHYLTRANSFERASE"/>
    <property type="match status" value="1"/>
</dbReference>
<dbReference type="Gene3D" id="3.40.50.150">
    <property type="entry name" value="Vaccinia Virus protein VP39"/>
    <property type="match status" value="1"/>
</dbReference>
<feature type="domain" description="HTH merR-type" evidence="1">
    <location>
        <begin position="2"/>
        <end position="71"/>
    </location>
</feature>
<dbReference type="RefSeq" id="WP_138190749.1">
    <property type="nucleotide sequence ID" value="NZ_VBWP01000004.1"/>
</dbReference>
<dbReference type="Pfam" id="PF08242">
    <property type="entry name" value="Methyltransf_12"/>
    <property type="match status" value="1"/>
</dbReference>
<dbReference type="SUPFAM" id="SSF53335">
    <property type="entry name" value="S-adenosyl-L-methionine-dependent methyltransferases"/>
    <property type="match status" value="1"/>
</dbReference>
<dbReference type="OrthoDB" id="9777497at2"/>
<dbReference type="GO" id="GO:0032259">
    <property type="term" value="P:methylation"/>
    <property type="evidence" value="ECO:0007669"/>
    <property type="project" value="UniProtKB-KW"/>
</dbReference>
<organism evidence="2 3">
    <name type="scientific">Culicoidibacter larvae</name>
    <dbReference type="NCBI Taxonomy" id="2579976"/>
    <lineage>
        <taxon>Bacteria</taxon>
        <taxon>Bacillati</taxon>
        <taxon>Bacillota</taxon>
        <taxon>Culicoidibacteria</taxon>
        <taxon>Culicoidibacterales</taxon>
        <taxon>Culicoidibacteraceae</taxon>
        <taxon>Culicoidibacter</taxon>
    </lineage>
</organism>
<keyword evidence="2" id="KW-0808">Transferase</keyword>
<accession>A0A5R8QEH5</accession>
<dbReference type="GO" id="GO:0008168">
    <property type="term" value="F:methyltransferase activity"/>
    <property type="evidence" value="ECO:0007669"/>
    <property type="project" value="UniProtKB-KW"/>
</dbReference>
<dbReference type="SMART" id="SM00422">
    <property type="entry name" value="HTH_MERR"/>
    <property type="match status" value="1"/>
</dbReference>
<dbReference type="InterPro" id="IPR029063">
    <property type="entry name" value="SAM-dependent_MTases_sf"/>
</dbReference>
<reference evidence="2 3" key="1">
    <citation type="submission" date="2019-05" db="EMBL/GenBank/DDBJ databases">
        <title>Culicoidintestinum kansasii gen. nov., sp. nov. from the gastrointestinal tract of the biting midge, Culicoides sonorensis.</title>
        <authorList>
            <person name="Neupane S."/>
            <person name="Ghosh A."/>
            <person name="Gunther S."/>
            <person name="Martin K."/>
            <person name="Zurek L."/>
        </authorList>
    </citation>
    <scope>NUCLEOTIDE SEQUENCE [LARGE SCALE GENOMIC DNA]</scope>
    <source>
        <strain evidence="2 3">CS-1</strain>
    </source>
</reference>
<comment type="caution">
    <text evidence="2">The sequence shown here is derived from an EMBL/GenBank/DDBJ whole genome shotgun (WGS) entry which is preliminary data.</text>
</comment>
<evidence type="ECO:0000313" key="3">
    <source>
        <dbReference type="Proteomes" id="UP000306912"/>
    </source>
</evidence>
<dbReference type="PROSITE" id="PS50937">
    <property type="entry name" value="HTH_MERR_2"/>
    <property type="match status" value="1"/>
</dbReference>
<name>A0A5R8QEH5_9FIRM</name>
<evidence type="ECO:0000259" key="1">
    <source>
        <dbReference type="PROSITE" id="PS50937"/>
    </source>
</evidence>